<keyword evidence="2" id="KW-1185">Reference proteome</keyword>
<name>A0A366KYJ2_9SPHI</name>
<dbReference type="EMBL" id="QNQU01000010">
    <property type="protein sequence ID" value="RBQ06715.1"/>
    <property type="molecule type" value="Genomic_DNA"/>
</dbReference>
<dbReference type="Proteomes" id="UP000252081">
    <property type="component" value="Unassembled WGS sequence"/>
</dbReference>
<dbReference type="RefSeq" id="WP_113949278.1">
    <property type="nucleotide sequence ID" value="NZ_QNQU01000010.1"/>
</dbReference>
<sequence>MSQQATPQEKTRCRYCEKELHGRAGKIFCNVDCKNNYNSRIRSFKRATENELFPKVINAIKKNYRILIEFHLQDEKDGILMVKKTDLENLGFNPQYFTAAALDSNETLWKSCFHQCWADYEEYFGLRYVLE</sequence>
<comment type="caution">
    <text evidence="1">The sequence shown here is derived from an EMBL/GenBank/DDBJ whole genome shotgun (WGS) entry which is preliminary data.</text>
</comment>
<evidence type="ECO:0000313" key="2">
    <source>
        <dbReference type="Proteomes" id="UP000252081"/>
    </source>
</evidence>
<dbReference type="OrthoDB" id="5187906at2"/>
<dbReference type="AlphaFoldDB" id="A0A366KYJ2"/>
<proteinExistence type="predicted"/>
<gene>
    <name evidence="1" type="ORF">DRW42_13100</name>
</gene>
<protein>
    <recommendedName>
        <fullName evidence="3">DUF2116 family Zn-ribbon domain-containing protein</fullName>
    </recommendedName>
</protein>
<reference evidence="1 2" key="1">
    <citation type="submission" date="2018-07" db="EMBL/GenBank/DDBJ databases">
        <title>A draft genome of a endophytic bacteria, a new species of Pedobacter.</title>
        <authorList>
            <person name="Zhang Z.D."/>
            <person name="Chen Z.J."/>
        </authorList>
    </citation>
    <scope>NUCLEOTIDE SEQUENCE [LARGE SCALE GENOMIC DNA]</scope>
    <source>
        <strain evidence="1 2">RS10</strain>
    </source>
</reference>
<evidence type="ECO:0008006" key="3">
    <source>
        <dbReference type="Google" id="ProtNLM"/>
    </source>
</evidence>
<evidence type="ECO:0000313" key="1">
    <source>
        <dbReference type="EMBL" id="RBQ06715.1"/>
    </source>
</evidence>
<accession>A0A366KYJ2</accession>
<organism evidence="1 2">
    <name type="scientific">Pedobacter miscanthi</name>
    <dbReference type="NCBI Taxonomy" id="2259170"/>
    <lineage>
        <taxon>Bacteria</taxon>
        <taxon>Pseudomonadati</taxon>
        <taxon>Bacteroidota</taxon>
        <taxon>Sphingobacteriia</taxon>
        <taxon>Sphingobacteriales</taxon>
        <taxon>Sphingobacteriaceae</taxon>
        <taxon>Pedobacter</taxon>
    </lineage>
</organism>